<organism evidence="1">
    <name type="scientific">Mustela putorius furo</name>
    <name type="common">European domestic ferret</name>
    <name type="synonym">Mustela furo</name>
    <dbReference type="NCBI Taxonomy" id="9669"/>
    <lineage>
        <taxon>Eukaryota</taxon>
        <taxon>Metazoa</taxon>
        <taxon>Chordata</taxon>
        <taxon>Craniata</taxon>
        <taxon>Vertebrata</taxon>
        <taxon>Euteleostomi</taxon>
        <taxon>Mammalia</taxon>
        <taxon>Eutheria</taxon>
        <taxon>Laurasiatheria</taxon>
        <taxon>Carnivora</taxon>
        <taxon>Caniformia</taxon>
        <taxon>Musteloidea</taxon>
        <taxon>Mustelidae</taxon>
        <taxon>Mustelinae</taxon>
        <taxon>Mustela</taxon>
    </lineage>
</organism>
<dbReference type="AlphaFoldDB" id="M3Y5K2"/>
<accession>M3Y5K2</accession>
<dbReference type="InParanoid" id="M3Y5K2"/>
<name>M3Y5K2_MUSPF</name>
<proteinExistence type="predicted"/>
<dbReference type="HOGENOM" id="CLU_2564416_0_0_1"/>
<dbReference type="Ensembl" id="ENSMPUT00000006716.1">
    <property type="protein sequence ID" value="ENSMPUP00000006603.1"/>
    <property type="gene ID" value="ENSMPUG00000006657.1"/>
</dbReference>
<evidence type="ECO:0000313" key="1">
    <source>
        <dbReference type="Ensembl" id="ENSMPUP00000006603.1"/>
    </source>
</evidence>
<sequence>DKDTILPPSLGSGVPQIVAQHVLSETTIPLPGSPEPRLGSPGWTPVPAPPELSHSLCPPSMQVDFCPAVLLISGEIMPIFFP</sequence>
<dbReference type="EMBL" id="AEYP01050366">
    <property type="status" value="NOT_ANNOTATED_CDS"/>
    <property type="molecule type" value="Genomic_DNA"/>
</dbReference>
<protein>
    <submittedName>
        <fullName evidence="1">Uncharacterized protein</fullName>
    </submittedName>
</protein>
<reference evidence="1" key="1">
    <citation type="submission" date="2024-06" db="UniProtKB">
        <authorList>
            <consortium name="Ensembl"/>
        </authorList>
    </citation>
    <scope>IDENTIFICATION</scope>
</reference>